<proteinExistence type="predicted"/>
<dbReference type="AlphaFoldDB" id="F2NRD3"/>
<organism evidence="1 2">
    <name type="scientific">Treponema succinifaciens (strain ATCC 33096 / DSM 2489 / 6091)</name>
    <dbReference type="NCBI Taxonomy" id="869209"/>
    <lineage>
        <taxon>Bacteria</taxon>
        <taxon>Pseudomonadati</taxon>
        <taxon>Spirochaetota</taxon>
        <taxon>Spirochaetia</taxon>
        <taxon>Spirochaetales</taxon>
        <taxon>Treponemataceae</taxon>
        <taxon>Treponema</taxon>
    </lineage>
</organism>
<dbReference type="EMBL" id="CP002631">
    <property type="protein sequence ID" value="AEB13475.1"/>
    <property type="molecule type" value="Genomic_DNA"/>
</dbReference>
<accession>F2NRD3</accession>
<sequence length="125" mass="14456">MFNIRLGIPEMKEFWDSLKKKVKEKTASKDEVLLYQKLGKAMRLLSANPRHTGLHTHDIEALSKRYEMKVWESYLENNKPAAGRLFWVYAPNQNDITIIGLEPHPDAKKNAYKKITLSAVDGEEK</sequence>
<evidence type="ECO:0000313" key="1">
    <source>
        <dbReference type="EMBL" id="AEB13475.1"/>
    </source>
</evidence>
<name>F2NRD3_TRES6</name>
<reference evidence="1 2" key="1">
    <citation type="journal article" date="2011" name="Stand. Genomic Sci.">
        <title>Complete genome sequence of Treponema succinifaciens type strain (6091).</title>
        <authorList>
            <person name="Han C."/>
            <person name="Gronow S."/>
            <person name="Teshima H."/>
            <person name="Lapidus A."/>
            <person name="Nolan M."/>
            <person name="Lucas S."/>
            <person name="Hammon N."/>
            <person name="Deshpande S."/>
            <person name="Cheng J.F."/>
            <person name="Zeytun A."/>
            <person name="Tapia R."/>
            <person name="Goodwin L."/>
            <person name="Pitluck S."/>
            <person name="Liolios K."/>
            <person name="Pagani I."/>
            <person name="Ivanova N."/>
            <person name="Mavromatis K."/>
            <person name="Mikhailova N."/>
            <person name="Huntemann M."/>
            <person name="Pati A."/>
            <person name="Chen A."/>
            <person name="Palaniappan K."/>
            <person name="Land M."/>
            <person name="Hauser L."/>
            <person name="Brambilla E.M."/>
            <person name="Rohde M."/>
            <person name="Goker M."/>
            <person name="Woyke T."/>
            <person name="Bristow J."/>
            <person name="Eisen J.A."/>
            <person name="Markowitz V."/>
            <person name="Hugenholtz P."/>
            <person name="Kyrpides N.C."/>
            <person name="Klenk H.P."/>
            <person name="Detter J.C."/>
        </authorList>
    </citation>
    <scope>NUCLEOTIDE SEQUENCE [LARGE SCALE GENOMIC DNA]</scope>
    <source>
        <strain evidence="2">ATCC 33096 / DSM 2489 / 6091</strain>
    </source>
</reference>
<dbReference type="HOGENOM" id="CLU_162052_0_0_12"/>
<keyword evidence="2" id="KW-1185">Reference proteome</keyword>
<dbReference type="KEGG" id="tsu:Tresu_0529"/>
<gene>
    <name evidence="1" type="ordered locus">Tresu_0529</name>
</gene>
<dbReference type="Proteomes" id="UP000006852">
    <property type="component" value="Chromosome"/>
</dbReference>
<dbReference type="OrthoDB" id="1524817at2"/>
<reference evidence="2" key="2">
    <citation type="submission" date="2011-04" db="EMBL/GenBank/DDBJ databases">
        <title>The complete genome of chromosome of Treponema succinifaciens DSM 2489.</title>
        <authorList>
            <person name="Lucas S."/>
            <person name="Copeland A."/>
            <person name="Lapidus A."/>
            <person name="Bruce D."/>
            <person name="Goodwin L."/>
            <person name="Pitluck S."/>
            <person name="Peters L."/>
            <person name="Kyrpides N."/>
            <person name="Mavromatis K."/>
            <person name="Ivanova N."/>
            <person name="Ovchinnikova G."/>
            <person name="Teshima H."/>
            <person name="Detter J.C."/>
            <person name="Tapia R."/>
            <person name="Han C."/>
            <person name="Land M."/>
            <person name="Hauser L."/>
            <person name="Markowitz V."/>
            <person name="Cheng J.-F."/>
            <person name="Hugenholtz P."/>
            <person name="Woyke T."/>
            <person name="Wu D."/>
            <person name="Gronow S."/>
            <person name="Wellnitz S."/>
            <person name="Brambilla E."/>
            <person name="Klenk H.-P."/>
            <person name="Eisen J.A."/>
        </authorList>
    </citation>
    <scope>NUCLEOTIDE SEQUENCE [LARGE SCALE GENOMIC DNA]</scope>
    <source>
        <strain evidence="2">ATCC 33096 / DSM 2489 / 6091</strain>
    </source>
</reference>
<dbReference type="STRING" id="869209.Tresu_0529"/>
<protein>
    <submittedName>
        <fullName evidence="1">Uncharacterized protein</fullName>
    </submittedName>
</protein>
<dbReference type="eggNOG" id="ENOG5031EMM">
    <property type="taxonomic scope" value="Bacteria"/>
</dbReference>
<evidence type="ECO:0000313" key="2">
    <source>
        <dbReference type="Proteomes" id="UP000006852"/>
    </source>
</evidence>